<dbReference type="EMBL" id="BAAAXQ010000076">
    <property type="protein sequence ID" value="GAA3025836.1"/>
    <property type="molecule type" value="Genomic_DNA"/>
</dbReference>
<dbReference type="Gene3D" id="3.30.460.10">
    <property type="entry name" value="Beta Polymerase, domain 2"/>
    <property type="match status" value="1"/>
</dbReference>
<dbReference type="PANTHER" id="PTHR34822">
    <property type="entry name" value="GRPB DOMAIN PROTEIN (AFU_ORTHOLOGUE AFUA_1G01530)"/>
    <property type="match status" value="1"/>
</dbReference>
<name>A0ABN3YCX9_9ENTE</name>
<accession>A0ABN3YCX9</accession>
<dbReference type="SUPFAM" id="SSF81301">
    <property type="entry name" value="Nucleotidyltransferase"/>
    <property type="match status" value="1"/>
</dbReference>
<dbReference type="RefSeq" id="WP_068708532.1">
    <property type="nucleotide sequence ID" value="NZ_BAAAXQ010000076.1"/>
</dbReference>
<gene>
    <name evidence="1" type="ORF">GCM10019998_22910</name>
</gene>
<evidence type="ECO:0000313" key="1">
    <source>
        <dbReference type="EMBL" id="GAA3025836.1"/>
    </source>
</evidence>
<sequence length="203" mass="23566">MKDNKSNNYSSSTDNEYLKKVTVGKRKPHNAPIELVDYDLNWAKLFEREARRIKSILGNKVLQLEHVGSTSVPDLCAKPIIDILLVVEDSSCESSYVPVLESAGYTLRIREPEWYEHRLFKGPDTDINLHVFSKGALEIDKILRFRDWLRANREDREKYAKAKRELAQHTWENVQDYADAKTEVVEEIMKRANSNVISENPLF</sequence>
<organism evidence="1 2">
    <name type="scientific">Tetragenococcus solitarius</name>
    <dbReference type="NCBI Taxonomy" id="71453"/>
    <lineage>
        <taxon>Bacteria</taxon>
        <taxon>Bacillati</taxon>
        <taxon>Bacillota</taxon>
        <taxon>Bacilli</taxon>
        <taxon>Lactobacillales</taxon>
        <taxon>Enterococcaceae</taxon>
        <taxon>Tetragenococcus</taxon>
    </lineage>
</organism>
<reference evidence="1 2" key="1">
    <citation type="journal article" date="2019" name="Int. J. Syst. Evol. Microbiol.">
        <title>The Global Catalogue of Microorganisms (GCM) 10K type strain sequencing project: providing services to taxonomists for standard genome sequencing and annotation.</title>
        <authorList>
            <consortium name="The Broad Institute Genomics Platform"/>
            <consortium name="The Broad Institute Genome Sequencing Center for Infectious Disease"/>
            <person name="Wu L."/>
            <person name="Ma J."/>
        </authorList>
    </citation>
    <scope>NUCLEOTIDE SEQUENCE [LARGE SCALE GENOMIC DNA]</scope>
    <source>
        <strain evidence="1 2">JCM 8736</strain>
    </source>
</reference>
<protein>
    <submittedName>
        <fullName evidence="1">GrpB family protein</fullName>
    </submittedName>
</protein>
<dbReference type="Pfam" id="PF04229">
    <property type="entry name" value="GrpB"/>
    <property type="match status" value="1"/>
</dbReference>
<comment type="caution">
    <text evidence="1">The sequence shown here is derived from an EMBL/GenBank/DDBJ whole genome shotgun (WGS) entry which is preliminary data.</text>
</comment>
<evidence type="ECO:0000313" key="2">
    <source>
        <dbReference type="Proteomes" id="UP001501577"/>
    </source>
</evidence>
<keyword evidence="2" id="KW-1185">Reference proteome</keyword>
<dbReference type="PANTHER" id="PTHR34822:SF1">
    <property type="entry name" value="GRPB FAMILY PROTEIN"/>
    <property type="match status" value="1"/>
</dbReference>
<dbReference type="InterPro" id="IPR043519">
    <property type="entry name" value="NT_sf"/>
</dbReference>
<proteinExistence type="predicted"/>
<dbReference type="InterPro" id="IPR007344">
    <property type="entry name" value="GrpB/CoaE"/>
</dbReference>
<dbReference type="Proteomes" id="UP001501577">
    <property type="component" value="Unassembled WGS sequence"/>
</dbReference>